<proteinExistence type="predicted"/>
<gene>
    <name evidence="1" type="ORF">EZ428_21270</name>
</gene>
<name>A0A4R0MKS4_9SPHI</name>
<dbReference type="AlphaFoldDB" id="A0A4R0MKS4"/>
<evidence type="ECO:0000313" key="1">
    <source>
        <dbReference type="EMBL" id="TCC87239.1"/>
    </source>
</evidence>
<keyword evidence="2" id="KW-1185">Reference proteome</keyword>
<sequence length="149" mass="17617">MTLLDMKPSTNKVPRLNELRKLLCLSNHIGVKYVADYEKFIFLVKLYPKIGAVPTKYIDIVWHFHIEKKELYAKDCLEIFGYIISHKEAKDVISRNILEHRYNLTRTAWYRLYQKRKWKVSEMAVCGVDGDNGDYGNDDSERNNVKPYI</sequence>
<accession>A0A4R0MKS4</accession>
<organism evidence="1 2">
    <name type="scientific">Pedobacter frigiditerrae</name>
    <dbReference type="NCBI Taxonomy" id="2530452"/>
    <lineage>
        <taxon>Bacteria</taxon>
        <taxon>Pseudomonadati</taxon>
        <taxon>Bacteroidota</taxon>
        <taxon>Sphingobacteriia</taxon>
        <taxon>Sphingobacteriales</taxon>
        <taxon>Sphingobacteriaceae</taxon>
        <taxon>Pedobacter</taxon>
    </lineage>
</organism>
<evidence type="ECO:0000313" key="2">
    <source>
        <dbReference type="Proteomes" id="UP000292884"/>
    </source>
</evidence>
<comment type="caution">
    <text evidence="1">The sequence shown here is derived from an EMBL/GenBank/DDBJ whole genome shotgun (WGS) entry which is preliminary data.</text>
</comment>
<reference evidence="1 2" key="1">
    <citation type="submission" date="2019-02" db="EMBL/GenBank/DDBJ databases">
        <title>Pedobacter sp. RP-1-13 sp. nov., isolated from Arctic soil.</title>
        <authorList>
            <person name="Dahal R.H."/>
        </authorList>
    </citation>
    <scope>NUCLEOTIDE SEQUENCE [LARGE SCALE GENOMIC DNA]</scope>
    <source>
        <strain evidence="1 2">RP-1-13</strain>
    </source>
</reference>
<protein>
    <submittedName>
        <fullName evidence="1">Uncharacterized protein</fullName>
    </submittedName>
</protein>
<dbReference type="EMBL" id="SJSK01000007">
    <property type="protein sequence ID" value="TCC87239.1"/>
    <property type="molecule type" value="Genomic_DNA"/>
</dbReference>
<dbReference type="Proteomes" id="UP000292884">
    <property type="component" value="Unassembled WGS sequence"/>
</dbReference>